<name>C5BSR2_TERTT</name>
<dbReference type="PANTHER" id="PTHR42957">
    <property type="entry name" value="HELICASE MJ1565-RELATED"/>
    <property type="match status" value="1"/>
</dbReference>
<dbReference type="InterPro" id="IPR002789">
    <property type="entry name" value="HerA_central"/>
</dbReference>
<evidence type="ECO:0000259" key="1">
    <source>
        <dbReference type="Pfam" id="PF01935"/>
    </source>
</evidence>
<organism evidence="2 3">
    <name type="scientific">Teredinibacter turnerae (strain ATCC 39867 / T7901)</name>
    <dbReference type="NCBI Taxonomy" id="377629"/>
    <lineage>
        <taxon>Bacteria</taxon>
        <taxon>Pseudomonadati</taxon>
        <taxon>Pseudomonadota</taxon>
        <taxon>Gammaproteobacteria</taxon>
        <taxon>Cellvibrionales</taxon>
        <taxon>Cellvibrionaceae</taxon>
        <taxon>Teredinibacter</taxon>
    </lineage>
</organism>
<proteinExistence type="predicted"/>
<dbReference type="Gene3D" id="3.40.50.300">
    <property type="entry name" value="P-loop containing nucleotide triphosphate hydrolases"/>
    <property type="match status" value="2"/>
</dbReference>
<dbReference type="EMBL" id="CP001614">
    <property type="protein sequence ID" value="ACR13680.1"/>
    <property type="molecule type" value="Genomic_DNA"/>
</dbReference>
<dbReference type="eggNOG" id="COG0433">
    <property type="taxonomic scope" value="Bacteria"/>
</dbReference>
<dbReference type="STRING" id="377629.TERTU_1467"/>
<dbReference type="InterPro" id="IPR008571">
    <property type="entry name" value="HerA-like"/>
</dbReference>
<protein>
    <recommendedName>
        <fullName evidence="1">Helicase HerA central domain-containing protein</fullName>
    </recommendedName>
</protein>
<dbReference type="Proteomes" id="UP000009080">
    <property type="component" value="Chromosome"/>
</dbReference>
<keyword evidence="3" id="KW-1185">Reference proteome</keyword>
<reference evidence="2 3" key="1">
    <citation type="journal article" date="2009" name="PLoS ONE">
        <title>The complete genome of Teredinibacter turnerae T7901: an intracellular endosymbiont of marine wood-boring bivalves (shipworms).</title>
        <authorList>
            <person name="Yang J.C."/>
            <person name="Madupu R."/>
            <person name="Durkin A.S."/>
            <person name="Ekborg N.A."/>
            <person name="Pedamallu C.S."/>
            <person name="Hostetler J.B."/>
            <person name="Radune D."/>
            <person name="Toms B.S."/>
            <person name="Henrissat B."/>
            <person name="Coutinho P.M."/>
            <person name="Schwarz S."/>
            <person name="Field L."/>
            <person name="Trindade-Silva A.E."/>
            <person name="Soares C.A.G."/>
            <person name="Elshahawi S."/>
            <person name="Hanora A."/>
            <person name="Schmidt E.W."/>
            <person name="Haygood M.G."/>
            <person name="Posfai J."/>
            <person name="Benner J."/>
            <person name="Madinger C."/>
            <person name="Nove J."/>
            <person name="Anton B."/>
            <person name="Chaudhary K."/>
            <person name="Foster J."/>
            <person name="Holman A."/>
            <person name="Kumar S."/>
            <person name="Lessard P.A."/>
            <person name="Luyten Y.A."/>
            <person name="Slatko B."/>
            <person name="Wood N."/>
            <person name="Wu B."/>
            <person name="Teplitski M."/>
            <person name="Mougous J.D."/>
            <person name="Ward N."/>
            <person name="Eisen J.A."/>
            <person name="Badger J.H."/>
            <person name="Distel D.L."/>
        </authorList>
    </citation>
    <scope>NUCLEOTIDE SEQUENCE [LARGE SCALE GENOMIC DNA]</scope>
    <source>
        <strain evidence="3">ATCC 39867 / T7901</strain>
    </source>
</reference>
<dbReference type="KEGG" id="ttu:TERTU_1467"/>
<accession>C5BSR2</accession>
<dbReference type="Pfam" id="PF01935">
    <property type="entry name" value="DUF87"/>
    <property type="match status" value="1"/>
</dbReference>
<feature type="domain" description="Helicase HerA central" evidence="1">
    <location>
        <begin position="125"/>
        <end position="271"/>
    </location>
</feature>
<evidence type="ECO:0000313" key="3">
    <source>
        <dbReference type="Proteomes" id="UP000009080"/>
    </source>
</evidence>
<dbReference type="InterPro" id="IPR027417">
    <property type="entry name" value="P-loop_NTPase"/>
</dbReference>
<dbReference type="PANTHER" id="PTHR42957:SF1">
    <property type="entry name" value="HELICASE MJ1565-RELATED"/>
    <property type="match status" value="1"/>
</dbReference>
<sequence length="595" mass="68070">MDSVGEVIEVRGVKIVIRVFDESNKETLFYLGEKYKGISIREHVTIRRGFRNIVCIVEGEYLDEKKLNEDQTDFVRKVELRPIGYFQEGEFLEGIKYLPMIRDSVFLISESELSTIYGRCQEDFFVGKLLKEGIPVSLSWSKLFNTHIGIFGNTGSGKSNTLTNLYTNLFEKKKASIAGKSQFIVLDFNGEYTGNQLLPLEEKSVYILDTKTDQGQRFPLSEEEFWDAEVFGILFKATENTQKPFLSRVVKGREKYLDVPNSLQAYTKKVFTRALTSASPKKEFSDLLRIVAKLIGATELEDQLSRLSWHGKLEKFYFPGSNPFASLDGGKNDSTYINYFKNDIDNITLPALTHFDQLIVRINLQLASDLIGGYVQFDHIQPLLKRIESSISSLKKVITVSNEQDDKILTVISMRKANQETKKVIPLLLAKYYYNKHKNALANQSPPTKTMHLIIDEAHNILSVQSNREYESWKDYRLELFEEIIKEGRKFGMYLTLSSQRPADISPTIMSQLHNFFIHRLVNDRDLFLLENTVSTLDSLSRGMIPNLSKGCCIVTGTSFDLPMVIQFSKLNVENQPDSDDVDLSVLWNDQSIPF</sequence>
<gene>
    <name evidence="2" type="ordered locus">TERTU_1467</name>
</gene>
<evidence type="ECO:0000313" key="2">
    <source>
        <dbReference type="EMBL" id="ACR13680.1"/>
    </source>
</evidence>
<dbReference type="AlphaFoldDB" id="C5BSR2"/>
<dbReference type="HOGENOM" id="CLU_023842_1_1_6"/>
<dbReference type="SUPFAM" id="SSF52540">
    <property type="entry name" value="P-loop containing nucleoside triphosphate hydrolases"/>
    <property type="match status" value="1"/>
</dbReference>
<dbReference type="RefSeq" id="WP_015819795.1">
    <property type="nucleotide sequence ID" value="NC_012997.1"/>
</dbReference>